<keyword evidence="1" id="KW-1133">Transmembrane helix</keyword>
<dbReference type="Proteomes" id="UP000000740">
    <property type="component" value="Chromosome 1"/>
</dbReference>
<evidence type="ECO:0000313" key="3">
    <source>
        <dbReference type="Proteomes" id="UP000000740"/>
    </source>
</evidence>
<keyword evidence="1" id="KW-0472">Membrane</keyword>
<dbReference type="KEGG" id="hla:Hlac_1127"/>
<protein>
    <submittedName>
        <fullName evidence="2">Uncharacterized protein</fullName>
    </submittedName>
</protein>
<feature type="transmembrane region" description="Helical" evidence="1">
    <location>
        <begin position="263"/>
        <end position="285"/>
    </location>
</feature>
<dbReference type="eggNOG" id="arCOG08131">
    <property type="taxonomic scope" value="Archaea"/>
</dbReference>
<feature type="transmembrane region" description="Helical" evidence="1">
    <location>
        <begin position="77"/>
        <end position="97"/>
    </location>
</feature>
<evidence type="ECO:0000313" key="2">
    <source>
        <dbReference type="EMBL" id="ACM56721.1"/>
    </source>
</evidence>
<dbReference type="RefSeq" id="WP_015909868.1">
    <property type="nucleotide sequence ID" value="NC_012029.1"/>
</dbReference>
<accession>B9LMY3</accession>
<proteinExistence type="predicted"/>
<name>B9LMY3_HALLT</name>
<evidence type="ECO:0000256" key="1">
    <source>
        <dbReference type="SAM" id="Phobius"/>
    </source>
</evidence>
<gene>
    <name evidence="2" type="ordered locus">Hlac_1127</name>
</gene>
<feature type="transmembrane region" description="Helical" evidence="1">
    <location>
        <begin position="297"/>
        <end position="320"/>
    </location>
</feature>
<feature type="transmembrane region" description="Helical" evidence="1">
    <location>
        <begin position="36"/>
        <end position="57"/>
    </location>
</feature>
<dbReference type="Pfam" id="PF25927">
    <property type="entry name" value="DUF7972"/>
    <property type="match status" value="1"/>
</dbReference>
<dbReference type="InterPro" id="IPR058278">
    <property type="entry name" value="DUF7972"/>
</dbReference>
<sequence length="339" mass="37661">MSVVDHYWGLRDWFPVPRRNGRFHVIRWTLLEANRLAVTGALLSFMFSALMLIGWVWTFEMQRVLTETPAVQTILSSLLSGIILLVSIVVSINSIVLSHDITSVETQENRIQGIMQFRRDIGQLTESGESPTDPASFLSLMASVIQDRATALEAVAAGSDEELTRDIQEYVDEIIETVEPLGNQGNSASGAEFGILWLGLEADYGVYMDRSRTLRSVYESELADTFGERLDDLIEAFQLFATGKEYFKTLYYTQEVSQLSRTLLVISLPSILVTASAILAINSQLLPEMWVFGLPPLMSFVATVFTIALAPFLVLTAYMLRLATVAQRTAGAGPFSLQQ</sequence>
<keyword evidence="1" id="KW-0812">Transmembrane</keyword>
<dbReference type="EMBL" id="CP001365">
    <property type="protein sequence ID" value="ACM56721.1"/>
    <property type="molecule type" value="Genomic_DNA"/>
</dbReference>
<dbReference type="GeneID" id="7400936"/>
<dbReference type="HOGENOM" id="CLU_061327_0_0_2"/>
<keyword evidence="3" id="KW-1185">Reference proteome</keyword>
<dbReference type="AlphaFoldDB" id="B9LMY3"/>
<organism evidence="2 3">
    <name type="scientific">Halorubrum lacusprofundi (strain ATCC 49239 / DSM 5036 / JCM 8891 / ACAM 34)</name>
    <dbReference type="NCBI Taxonomy" id="416348"/>
    <lineage>
        <taxon>Archaea</taxon>
        <taxon>Methanobacteriati</taxon>
        <taxon>Methanobacteriota</taxon>
        <taxon>Stenosarchaea group</taxon>
        <taxon>Halobacteria</taxon>
        <taxon>Halobacteriales</taxon>
        <taxon>Haloferacaceae</taxon>
        <taxon>Halorubrum</taxon>
    </lineage>
</organism>
<reference evidence="2 3" key="1">
    <citation type="journal article" date="2016" name="Stand. Genomic Sci.">
        <title>Complete genome sequence of the Antarctic Halorubrum lacusprofundi type strain ACAM 34.</title>
        <authorList>
            <person name="Anderson I.J."/>
            <person name="DasSarma P."/>
            <person name="Lucas S."/>
            <person name="Copeland A."/>
            <person name="Lapidus A."/>
            <person name="Del Rio T.G."/>
            <person name="Tice H."/>
            <person name="Dalin E."/>
            <person name="Bruce D.C."/>
            <person name="Goodwin L."/>
            <person name="Pitluck S."/>
            <person name="Sims D."/>
            <person name="Brettin T.S."/>
            <person name="Detter J.C."/>
            <person name="Han C.S."/>
            <person name="Larimer F."/>
            <person name="Hauser L."/>
            <person name="Land M."/>
            <person name="Ivanova N."/>
            <person name="Richardson P."/>
            <person name="Cavicchioli R."/>
            <person name="DasSarma S."/>
            <person name="Woese C.R."/>
            <person name="Kyrpides N.C."/>
        </authorList>
    </citation>
    <scope>NUCLEOTIDE SEQUENCE [LARGE SCALE GENOMIC DNA]</scope>
    <source>
        <strain evidence="3">ATCC 49239 / DSM 5036 / JCM 8891 / ACAM 34</strain>
    </source>
</reference>